<dbReference type="PANTHER" id="PTHR30408">
    <property type="entry name" value="TYPE-1 RESTRICTION ENZYME ECOKI SPECIFICITY PROTEIN"/>
    <property type="match status" value="1"/>
</dbReference>
<comment type="similarity">
    <text evidence="1">Belongs to the type-I restriction system S methylase family.</text>
</comment>
<dbReference type="PANTHER" id="PTHR30408:SF12">
    <property type="entry name" value="TYPE I RESTRICTION ENZYME MJAVIII SPECIFICITY SUBUNIT"/>
    <property type="match status" value="1"/>
</dbReference>
<dbReference type="GO" id="GO:0003677">
    <property type="term" value="F:DNA binding"/>
    <property type="evidence" value="ECO:0007669"/>
    <property type="project" value="UniProtKB-KW"/>
</dbReference>
<keyword evidence="2" id="KW-0680">Restriction system</keyword>
<dbReference type="CDD" id="cd17513">
    <property type="entry name" value="RMtype1_S_AveSPN6ORF1907P_TRD2-CR2_like"/>
    <property type="match status" value="1"/>
</dbReference>
<proteinExistence type="inferred from homology"/>
<keyword evidence="3" id="KW-0238">DNA-binding</keyword>
<dbReference type="KEGG" id="stha:NCTC11429_02891"/>
<evidence type="ECO:0000256" key="1">
    <source>
        <dbReference type="ARBA" id="ARBA00010923"/>
    </source>
</evidence>
<reference evidence="5 6" key="1">
    <citation type="submission" date="2019-05" db="EMBL/GenBank/DDBJ databases">
        <authorList>
            <consortium name="Pathogen Informatics"/>
        </authorList>
    </citation>
    <scope>NUCLEOTIDE SEQUENCE [LARGE SCALE GENOMIC DNA]</scope>
    <source>
        <strain evidence="5 6">NCTC11429</strain>
    </source>
</reference>
<dbReference type="REBASE" id="316922">
    <property type="entry name" value="S2.Sth11429I"/>
</dbReference>
<evidence type="ECO:0000256" key="3">
    <source>
        <dbReference type="ARBA" id="ARBA00023125"/>
    </source>
</evidence>
<accession>A0A4V6KT75</accession>
<dbReference type="SUPFAM" id="SSF116734">
    <property type="entry name" value="DNA methylase specificity domain"/>
    <property type="match status" value="2"/>
</dbReference>
<evidence type="ECO:0000259" key="4">
    <source>
        <dbReference type="Pfam" id="PF01420"/>
    </source>
</evidence>
<evidence type="ECO:0000313" key="6">
    <source>
        <dbReference type="Proteomes" id="UP000308196"/>
    </source>
</evidence>
<organism evidence="5 6">
    <name type="scientific">Sphingobacterium thalpophilum</name>
    <dbReference type="NCBI Taxonomy" id="259"/>
    <lineage>
        <taxon>Bacteria</taxon>
        <taxon>Pseudomonadati</taxon>
        <taxon>Bacteroidota</taxon>
        <taxon>Sphingobacteriia</taxon>
        <taxon>Sphingobacteriales</taxon>
        <taxon>Sphingobacteriaceae</taxon>
        <taxon>Sphingobacterium</taxon>
    </lineage>
</organism>
<dbReference type="AlphaFoldDB" id="A0A4V6KT75"/>
<dbReference type="InterPro" id="IPR044946">
    <property type="entry name" value="Restrct_endonuc_typeI_TRD_sf"/>
</dbReference>
<name>A0A4V6KT75_9SPHI</name>
<feature type="domain" description="Type I restriction modification DNA specificity" evidence="4">
    <location>
        <begin position="230"/>
        <end position="404"/>
    </location>
</feature>
<dbReference type="RefSeq" id="WP_138096860.1">
    <property type="nucleotide sequence ID" value="NZ_LR590484.1"/>
</dbReference>
<dbReference type="InterPro" id="IPR000055">
    <property type="entry name" value="Restrct_endonuc_typeI_TRD"/>
</dbReference>
<evidence type="ECO:0000313" key="5">
    <source>
        <dbReference type="EMBL" id="VTR43598.1"/>
    </source>
</evidence>
<sequence length="415" mass="46779">MTEIKKENKSVGKVPNLRFPEFTEEWETKKLGEFGEKVKTKNKNNKVKLVFSNSAVQGIVLQDEYFDKSIANKDNLKDYYIVEPFDFVYNPRISSNAQVGAMSVNKTGKIGLVSPLYTVFKVNDNSINLTFLEIIFKTTVWHNYMRSIANYGARDDRMNIKGDDFFALPVKLPSNKEQSKIANFLFLLDQRIQTQNKIIGEINGLKATVIKKIFAGQLKFKDDNGKDFPNWNKTALAEIGEFSGGGTPSSSNIDFWNGNIPWVSSSDLSENNIRSINVSKFITESAIDNSATKLCPAPMILIVSRVGVGKVAYSDRSICTSQDFLNVYNFNCNGLFLTYLISKEMKKAASNTQGTSIKGITASEIKSTEIQLPCKPEQNKIADFLSSIDLKIDIENQFLQKLEEQKKFLLQQMFV</sequence>
<gene>
    <name evidence="5" type="ORF">NCTC11429_02891</name>
</gene>
<dbReference type="GO" id="GO:0009307">
    <property type="term" value="P:DNA restriction-modification system"/>
    <property type="evidence" value="ECO:0007669"/>
    <property type="project" value="UniProtKB-KW"/>
</dbReference>
<protein>
    <submittedName>
        <fullName evidence="5">EcoKI restriction-modification system protein HsdS</fullName>
    </submittedName>
</protein>
<dbReference type="InterPro" id="IPR052021">
    <property type="entry name" value="Type-I_RS_S_subunit"/>
</dbReference>
<dbReference type="Gene3D" id="3.90.220.20">
    <property type="entry name" value="DNA methylase specificity domains"/>
    <property type="match status" value="2"/>
</dbReference>
<dbReference type="Pfam" id="PF01420">
    <property type="entry name" value="Methylase_S"/>
    <property type="match status" value="1"/>
</dbReference>
<evidence type="ECO:0000256" key="2">
    <source>
        <dbReference type="ARBA" id="ARBA00022747"/>
    </source>
</evidence>
<dbReference type="Gene3D" id="1.10.287.1120">
    <property type="entry name" value="Bipartite methylase S protein"/>
    <property type="match status" value="1"/>
</dbReference>
<dbReference type="Proteomes" id="UP000308196">
    <property type="component" value="Chromosome"/>
</dbReference>
<dbReference type="EMBL" id="LR590484">
    <property type="protein sequence ID" value="VTR43598.1"/>
    <property type="molecule type" value="Genomic_DNA"/>
</dbReference>
<dbReference type="GeneID" id="78463588"/>